<dbReference type="EMBL" id="JBBNAE010000010">
    <property type="protein sequence ID" value="KAK9090786.1"/>
    <property type="molecule type" value="Genomic_DNA"/>
</dbReference>
<name>A0AAP0ECK4_9MAGN</name>
<evidence type="ECO:0000313" key="2">
    <source>
        <dbReference type="Proteomes" id="UP001417504"/>
    </source>
</evidence>
<dbReference type="Proteomes" id="UP001417504">
    <property type="component" value="Unassembled WGS sequence"/>
</dbReference>
<sequence length="110" mass="12484">MTTLIYKSSHTLLTLMSMYFSSSKADLQNHTFDVIFFFFIFSLQVEQKFAGMDQTTIDPKRRGAPGVDRDSIRASVLDEAVIVCSSSCNESLTDFEFYYNLLKIIAPVAF</sequence>
<keyword evidence="2" id="KW-1185">Reference proteome</keyword>
<protein>
    <submittedName>
        <fullName evidence="1">Uncharacterized protein</fullName>
    </submittedName>
</protein>
<reference evidence="1 2" key="1">
    <citation type="submission" date="2024-01" db="EMBL/GenBank/DDBJ databases">
        <title>Genome assemblies of Stephania.</title>
        <authorList>
            <person name="Yang L."/>
        </authorList>
    </citation>
    <scope>NUCLEOTIDE SEQUENCE [LARGE SCALE GENOMIC DNA]</scope>
    <source>
        <strain evidence="1">QJT</strain>
        <tissue evidence="1">Leaf</tissue>
    </source>
</reference>
<proteinExistence type="predicted"/>
<dbReference type="AlphaFoldDB" id="A0AAP0ECK4"/>
<accession>A0AAP0ECK4</accession>
<gene>
    <name evidence="1" type="ORF">Sjap_023963</name>
</gene>
<organism evidence="1 2">
    <name type="scientific">Stephania japonica</name>
    <dbReference type="NCBI Taxonomy" id="461633"/>
    <lineage>
        <taxon>Eukaryota</taxon>
        <taxon>Viridiplantae</taxon>
        <taxon>Streptophyta</taxon>
        <taxon>Embryophyta</taxon>
        <taxon>Tracheophyta</taxon>
        <taxon>Spermatophyta</taxon>
        <taxon>Magnoliopsida</taxon>
        <taxon>Ranunculales</taxon>
        <taxon>Menispermaceae</taxon>
        <taxon>Menispermoideae</taxon>
        <taxon>Cissampelideae</taxon>
        <taxon>Stephania</taxon>
    </lineage>
</organism>
<comment type="caution">
    <text evidence="1">The sequence shown here is derived from an EMBL/GenBank/DDBJ whole genome shotgun (WGS) entry which is preliminary data.</text>
</comment>
<evidence type="ECO:0000313" key="1">
    <source>
        <dbReference type="EMBL" id="KAK9090786.1"/>
    </source>
</evidence>